<dbReference type="EMBL" id="JACHGB010000008">
    <property type="protein sequence ID" value="MBB5273667.1"/>
    <property type="molecule type" value="Genomic_DNA"/>
</dbReference>
<dbReference type="Proteomes" id="UP000532440">
    <property type="component" value="Unassembled WGS sequence"/>
</dbReference>
<gene>
    <name evidence="6" type="ORF">HNQ70_003698</name>
</gene>
<feature type="transmembrane region" description="Helical" evidence="4">
    <location>
        <begin position="12"/>
        <end position="34"/>
    </location>
</feature>
<keyword evidence="2 4" id="KW-1133">Transmembrane helix</keyword>
<dbReference type="InterPro" id="IPR050327">
    <property type="entry name" value="Proton-linked_MCT"/>
</dbReference>
<sequence>MQAPDSAARPRVFYGWIVVWAAFVGLGTIFGTSYSFAAFFQSFAQEFDAQRADVAMVFGLSGLLYFVLGVGGGAMSDRFGPRITTTTGMAIIAAALLAASFAQSLMAVYMAFGAGVGIGIALVYTPTMGAVQPWFLRHRGLASGISSAGIGAGTVVLPLLVTAWIDAWGWREGMRILAAVVATVGVASAMCMEKDPARRNQGPDGGPPLAGLGGRAAAVAGMPLREAIRDRRFLWLYASTMLAAPVMFTPFAHVSAHARDLSIAEGLAVGLVGLIGIGSLVGRFAIGWLADRLGRLRSLVLMMALLGASYAFWYLAPGYGLLAVFAVCFGLCYGGIVSLLPPICMDLFGGRAISSIIGVLYSGAALGNLLGPVAAGAIFDHTGSYVPVMAACALCSAGATWAAWRTFRQPAPA</sequence>
<evidence type="ECO:0000259" key="5">
    <source>
        <dbReference type="PROSITE" id="PS50850"/>
    </source>
</evidence>
<feature type="transmembrane region" description="Helical" evidence="4">
    <location>
        <begin position="108"/>
        <end position="129"/>
    </location>
</feature>
<feature type="transmembrane region" description="Helical" evidence="4">
    <location>
        <begin position="234"/>
        <end position="254"/>
    </location>
</feature>
<feature type="transmembrane region" description="Helical" evidence="4">
    <location>
        <begin position="54"/>
        <end position="71"/>
    </location>
</feature>
<proteinExistence type="predicted"/>
<keyword evidence="3 4" id="KW-0472">Membrane</keyword>
<dbReference type="InterPro" id="IPR011701">
    <property type="entry name" value="MFS"/>
</dbReference>
<evidence type="ECO:0000256" key="3">
    <source>
        <dbReference type="ARBA" id="ARBA00023136"/>
    </source>
</evidence>
<dbReference type="AlphaFoldDB" id="A0A7W8HKR4"/>
<organism evidence="6 7">
    <name type="scientific">Quisquiliibacterium transsilvanicum</name>
    <dbReference type="NCBI Taxonomy" id="1549638"/>
    <lineage>
        <taxon>Bacteria</taxon>
        <taxon>Pseudomonadati</taxon>
        <taxon>Pseudomonadota</taxon>
        <taxon>Betaproteobacteria</taxon>
        <taxon>Burkholderiales</taxon>
        <taxon>Burkholderiaceae</taxon>
        <taxon>Quisquiliibacterium</taxon>
    </lineage>
</organism>
<evidence type="ECO:0000256" key="1">
    <source>
        <dbReference type="ARBA" id="ARBA00022692"/>
    </source>
</evidence>
<dbReference type="GO" id="GO:0022857">
    <property type="term" value="F:transmembrane transporter activity"/>
    <property type="evidence" value="ECO:0007669"/>
    <property type="project" value="InterPro"/>
</dbReference>
<feature type="transmembrane region" description="Helical" evidence="4">
    <location>
        <begin position="266"/>
        <end position="286"/>
    </location>
</feature>
<feature type="transmembrane region" description="Helical" evidence="4">
    <location>
        <begin position="141"/>
        <end position="161"/>
    </location>
</feature>
<dbReference type="PROSITE" id="PS50850">
    <property type="entry name" value="MFS"/>
    <property type="match status" value="1"/>
</dbReference>
<dbReference type="PANTHER" id="PTHR11360">
    <property type="entry name" value="MONOCARBOXYLATE TRANSPORTER"/>
    <property type="match status" value="1"/>
</dbReference>
<evidence type="ECO:0000256" key="4">
    <source>
        <dbReference type="SAM" id="Phobius"/>
    </source>
</evidence>
<feature type="transmembrane region" description="Helical" evidence="4">
    <location>
        <begin position="298"/>
        <end position="316"/>
    </location>
</feature>
<feature type="transmembrane region" description="Helical" evidence="4">
    <location>
        <begin position="173"/>
        <end position="192"/>
    </location>
</feature>
<keyword evidence="1 4" id="KW-0812">Transmembrane</keyword>
<dbReference type="Pfam" id="PF07690">
    <property type="entry name" value="MFS_1"/>
    <property type="match status" value="1"/>
</dbReference>
<reference evidence="6 7" key="1">
    <citation type="submission" date="2020-08" db="EMBL/GenBank/DDBJ databases">
        <title>Genomic Encyclopedia of Type Strains, Phase IV (KMG-IV): sequencing the most valuable type-strain genomes for metagenomic binning, comparative biology and taxonomic classification.</title>
        <authorList>
            <person name="Goeker M."/>
        </authorList>
    </citation>
    <scope>NUCLEOTIDE SEQUENCE [LARGE SCALE GENOMIC DNA]</scope>
    <source>
        <strain evidence="6 7">DSM 29781</strain>
    </source>
</reference>
<keyword evidence="7" id="KW-1185">Reference proteome</keyword>
<protein>
    <submittedName>
        <fullName evidence="6">MFS family permease</fullName>
    </submittedName>
</protein>
<accession>A0A7W8HKR4</accession>
<dbReference type="RefSeq" id="WP_183970527.1">
    <property type="nucleotide sequence ID" value="NZ_BAABEW010000013.1"/>
</dbReference>
<dbReference type="PANTHER" id="PTHR11360:SF284">
    <property type="entry name" value="EG:103B4.3 PROTEIN-RELATED"/>
    <property type="match status" value="1"/>
</dbReference>
<dbReference type="Gene3D" id="1.20.1250.20">
    <property type="entry name" value="MFS general substrate transporter like domains"/>
    <property type="match status" value="1"/>
</dbReference>
<evidence type="ECO:0000313" key="7">
    <source>
        <dbReference type="Proteomes" id="UP000532440"/>
    </source>
</evidence>
<comment type="caution">
    <text evidence="6">The sequence shown here is derived from an EMBL/GenBank/DDBJ whole genome shotgun (WGS) entry which is preliminary data.</text>
</comment>
<feature type="domain" description="Major facilitator superfamily (MFS) profile" evidence="5">
    <location>
        <begin position="17"/>
        <end position="413"/>
    </location>
</feature>
<name>A0A7W8HKR4_9BURK</name>
<feature type="transmembrane region" description="Helical" evidence="4">
    <location>
        <begin position="83"/>
        <end position="102"/>
    </location>
</feature>
<feature type="transmembrane region" description="Helical" evidence="4">
    <location>
        <begin position="356"/>
        <end position="379"/>
    </location>
</feature>
<evidence type="ECO:0000256" key="2">
    <source>
        <dbReference type="ARBA" id="ARBA00022989"/>
    </source>
</evidence>
<dbReference type="InterPro" id="IPR036259">
    <property type="entry name" value="MFS_trans_sf"/>
</dbReference>
<feature type="transmembrane region" description="Helical" evidence="4">
    <location>
        <begin position="385"/>
        <end position="404"/>
    </location>
</feature>
<feature type="transmembrane region" description="Helical" evidence="4">
    <location>
        <begin position="322"/>
        <end position="344"/>
    </location>
</feature>
<dbReference type="InterPro" id="IPR020846">
    <property type="entry name" value="MFS_dom"/>
</dbReference>
<dbReference type="SUPFAM" id="SSF103473">
    <property type="entry name" value="MFS general substrate transporter"/>
    <property type="match status" value="1"/>
</dbReference>
<evidence type="ECO:0000313" key="6">
    <source>
        <dbReference type="EMBL" id="MBB5273667.1"/>
    </source>
</evidence>